<evidence type="ECO:0000256" key="15">
    <source>
        <dbReference type="ARBA" id="ARBA00045943"/>
    </source>
</evidence>
<comment type="subcellular location">
    <subcellularLocation>
        <location evidence="2">Cell projection</location>
        <location evidence="2">Cilium</location>
        <location evidence="2">Flagellum</location>
    </subcellularLocation>
    <subcellularLocation>
        <location evidence="1">Cytoplasmic vesicle</location>
        <location evidence="1">Secretory vesicle</location>
        <location evidence="1">Acrosome</location>
    </subcellularLocation>
    <subcellularLocation>
        <location evidence="3">Mitochondrion inner membrane</location>
    </subcellularLocation>
</comment>
<keyword evidence="6" id="KW-0597">Phosphoprotein</keyword>
<protein>
    <recommendedName>
        <fullName evidence="4">Calcium-binding and spermatid-specific protein 1</fullName>
    </recommendedName>
</protein>
<name>A0A834QP26_MARMO</name>
<dbReference type="PANTHER" id="PTHR22810">
    <property type="entry name" value="TESTIS DEVELOPMENT PROTEIN NYD-SP26"/>
    <property type="match status" value="1"/>
</dbReference>
<keyword evidence="11" id="KW-0496">Mitochondrion</keyword>
<dbReference type="AlphaFoldDB" id="A0A834QP26"/>
<comment type="function">
    <text evidence="15">Calcium-binding protein. Essential for maintaining the structural integrity of the sperm flagella.</text>
</comment>
<dbReference type="GO" id="GO:0005509">
    <property type="term" value="F:calcium ion binding"/>
    <property type="evidence" value="ECO:0007669"/>
    <property type="project" value="InterPro"/>
</dbReference>
<dbReference type="GO" id="GO:0031514">
    <property type="term" value="C:motile cilium"/>
    <property type="evidence" value="ECO:0007669"/>
    <property type="project" value="UniProtKB-SubCell"/>
</dbReference>
<evidence type="ECO:0000256" key="14">
    <source>
        <dbReference type="ARBA" id="ARBA00023329"/>
    </source>
</evidence>
<feature type="region of interest" description="Disordered" evidence="16">
    <location>
        <begin position="1"/>
        <end position="22"/>
    </location>
</feature>
<evidence type="ECO:0000256" key="3">
    <source>
        <dbReference type="ARBA" id="ARBA00004273"/>
    </source>
</evidence>
<keyword evidence="8" id="KW-0106">Calcium</keyword>
<dbReference type="GO" id="GO:0005743">
    <property type="term" value="C:mitochondrial inner membrane"/>
    <property type="evidence" value="ECO:0007669"/>
    <property type="project" value="UniProtKB-SubCell"/>
</dbReference>
<dbReference type="GO" id="GO:0001669">
    <property type="term" value="C:acrosomal vesicle"/>
    <property type="evidence" value="ECO:0007669"/>
    <property type="project" value="UniProtKB-SubCell"/>
</dbReference>
<keyword evidence="14" id="KW-0968">Cytoplasmic vesicle</keyword>
<evidence type="ECO:0000256" key="5">
    <source>
        <dbReference type="ARBA" id="ARBA00022490"/>
    </source>
</evidence>
<evidence type="ECO:0000256" key="11">
    <source>
        <dbReference type="ARBA" id="ARBA00023128"/>
    </source>
</evidence>
<reference evidence="17" key="1">
    <citation type="submission" date="2020-08" db="EMBL/GenBank/DDBJ databases">
        <authorList>
            <person name="Shumante A."/>
            <person name="Zimin A.V."/>
            <person name="Puiu D."/>
            <person name="Salzberg S.L."/>
        </authorList>
    </citation>
    <scope>NUCLEOTIDE SEQUENCE</scope>
    <source>
        <strain evidence="17">WC2-LM</strain>
        <tissue evidence="17">Liver</tissue>
    </source>
</reference>
<keyword evidence="12" id="KW-0472">Membrane</keyword>
<evidence type="ECO:0000256" key="13">
    <source>
        <dbReference type="ARBA" id="ARBA00023273"/>
    </source>
</evidence>
<evidence type="ECO:0000256" key="10">
    <source>
        <dbReference type="ARBA" id="ARBA00023069"/>
    </source>
</evidence>
<dbReference type="PANTHER" id="PTHR22810:SF1">
    <property type="entry name" value="CALCIUM-BINDING AND SPERMATID-SPECIFIC PROTEIN 1"/>
    <property type="match status" value="1"/>
</dbReference>
<evidence type="ECO:0000256" key="1">
    <source>
        <dbReference type="ARBA" id="ARBA00004218"/>
    </source>
</evidence>
<dbReference type="GO" id="GO:0007283">
    <property type="term" value="P:spermatogenesis"/>
    <property type="evidence" value="ECO:0007669"/>
    <property type="project" value="InterPro"/>
</dbReference>
<dbReference type="EMBL" id="WJEC01000820">
    <property type="protein sequence ID" value="KAF7480877.1"/>
    <property type="molecule type" value="Genomic_DNA"/>
</dbReference>
<evidence type="ECO:0000256" key="12">
    <source>
        <dbReference type="ARBA" id="ARBA00023136"/>
    </source>
</evidence>
<gene>
    <name evidence="17" type="ORF">GHT09_007890</name>
</gene>
<comment type="caution">
    <text evidence="17">The sequence shown here is derived from an EMBL/GenBank/DDBJ whole genome shotgun (WGS) entry which is preliminary data.</text>
</comment>
<evidence type="ECO:0000256" key="6">
    <source>
        <dbReference type="ARBA" id="ARBA00022553"/>
    </source>
</evidence>
<keyword evidence="5" id="KW-0963">Cytoplasm</keyword>
<keyword evidence="7" id="KW-0999">Mitochondrion inner membrane</keyword>
<evidence type="ECO:0000256" key="16">
    <source>
        <dbReference type="SAM" id="MobiDB-lite"/>
    </source>
</evidence>
<evidence type="ECO:0000256" key="9">
    <source>
        <dbReference type="ARBA" id="ARBA00022846"/>
    </source>
</evidence>
<sequence length="390" mass="42281">MAEDGLPKIYSHPPTESSKTSPEATIFFGADNTIPRSETTITSEGDHITSVNDYTLESDFSTTTVNKLMFTKEGFISEDDIETQTKSTTHLEKEVTTLTGTTHSIAKDSITENFIPVKIGNVSSPVDTVSLIDFSASKAKEDIVLATINAEGEDISMIAEVSGTLQDSTARVTDTPEIKVSKTNSSIKSKVPSVGAVPVTDSSIPEAEISPSTEKNFTTIPDITDLTEENITEIDLIASEDDPSSITKVTDSDEENFITVFELTASAEKDKDNPEDNLTDDEESTDEVNVWIERGMANEAETHSVLLTAVESRYDFIVPASAAMSFLGEPATNKTEDTPENNTVESVKVTESLSGITPELDTTDQQKEDTSADETGVFKLLKEDPDEFMI</sequence>
<feature type="region of interest" description="Disordered" evidence="16">
    <location>
        <begin position="264"/>
        <end position="285"/>
    </location>
</feature>
<evidence type="ECO:0000313" key="18">
    <source>
        <dbReference type="Proteomes" id="UP000662637"/>
    </source>
</evidence>
<organism evidence="17 18">
    <name type="scientific">Marmota monax</name>
    <name type="common">Woodchuck</name>
    <dbReference type="NCBI Taxonomy" id="9995"/>
    <lineage>
        <taxon>Eukaryota</taxon>
        <taxon>Metazoa</taxon>
        <taxon>Chordata</taxon>
        <taxon>Craniata</taxon>
        <taxon>Vertebrata</taxon>
        <taxon>Euteleostomi</taxon>
        <taxon>Mammalia</taxon>
        <taxon>Eutheria</taxon>
        <taxon>Euarchontoglires</taxon>
        <taxon>Glires</taxon>
        <taxon>Rodentia</taxon>
        <taxon>Sciuromorpha</taxon>
        <taxon>Sciuridae</taxon>
        <taxon>Xerinae</taxon>
        <taxon>Marmotini</taxon>
        <taxon>Marmota</taxon>
    </lineage>
</organism>
<evidence type="ECO:0000256" key="7">
    <source>
        <dbReference type="ARBA" id="ARBA00022792"/>
    </source>
</evidence>
<evidence type="ECO:0000313" key="17">
    <source>
        <dbReference type="EMBL" id="KAF7480877.1"/>
    </source>
</evidence>
<evidence type="ECO:0000256" key="8">
    <source>
        <dbReference type="ARBA" id="ARBA00022837"/>
    </source>
</evidence>
<dbReference type="InterPro" id="IPR026118">
    <property type="entry name" value="Ca-bd_spermatid"/>
</dbReference>
<accession>A0A834QP26</accession>
<dbReference type="Proteomes" id="UP000662637">
    <property type="component" value="Unassembled WGS sequence"/>
</dbReference>
<keyword evidence="10" id="KW-0969">Cilium</keyword>
<evidence type="ECO:0000256" key="4">
    <source>
        <dbReference type="ARBA" id="ARBA00015158"/>
    </source>
</evidence>
<keyword evidence="13" id="KW-0966">Cell projection</keyword>
<feature type="compositionally biased region" description="Acidic residues" evidence="16">
    <location>
        <begin position="275"/>
        <end position="285"/>
    </location>
</feature>
<keyword evidence="9" id="KW-0282">Flagellum</keyword>
<dbReference type="Pfam" id="PF15367">
    <property type="entry name" value="CABS1"/>
    <property type="match status" value="1"/>
</dbReference>
<evidence type="ECO:0000256" key="2">
    <source>
        <dbReference type="ARBA" id="ARBA00004230"/>
    </source>
</evidence>
<proteinExistence type="predicted"/>
<feature type="region of interest" description="Disordered" evidence="16">
    <location>
        <begin position="351"/>
        <end position="373"/>
    </location>
</feature>